<proteinExistence type="predicted"/>
<evidence type="ECO:0000313" key="3">
    <source>
        <dbReference type="Proteomes" id="UP000076727"/>
    </source>
</evidence>
<accession>A0A165QBN9</accession>
<sequence>VVEHGLSTGAGRAGGGGGGGAGHGEQQTEPDAALQLPPRPRLEPQAPASRPVRLPRRLRPPADRHHPFTRRQIQIQIPLPEHLPAFPLPRPPIGPRPTQPPGTPLPLPGTPDIASQ</sequence>
<feature type="region of interest" description="Disordered" evidence="1">
    <location>
        <begin position="1"/>
        <end position="116"/>
    </location>
</feature>
<feature type="non-terminal residue" evidence="2">
    <location>
        <position position="1"/>
    </location>
</feature>
<evidence type="ECO:0000313" key="2">
    <source>
        <dbReference type="EMBL" id="KZT69249.1"/>
    </source>
</evidence>
<organism evidence="2 3">
    <name type="scientific">Daedalea quercina L-15889</name>
    <dbReference type="NCBI Taxonomy" id="1314783"/>
    <lineage>
        <taxon>Eukaryota</taxon>
        <taxon>Fungi</taxon>
        <taxon>Dikarya</taxon>
        <taxon>Basidiomycota</taxon>
        <taxon>Agaricomycotina</taxon>
        <taxon>Agaricomycetes</taxon>
        <taxon>Polyporales</taxon>
        <taxon>Fomitopsis</taxon>
    </lineage>
</organism>
<protein>
    <submittedName>
        <fullName evidence="2">Uncharacterized protein</fullName>
    </submittedName>
</protein>
<keyword evidence="3" id="KW-1185">Reference proteome</keyword>
<dbReference type="Proteomes" id="UP000076727">
    <property type="component" value="Unassembled WGS sequence"/>
</dbReference>
<feature type="compositionally biased region" description="Gly residues" evidence="1">
    <location>
        <begin position="11"/>
        <end position="23"/>
    </location>
</feature>
<feature type="compositionally biased region" description="Pro residues" evidence="1">
    <location>
        <begin position="86"/>
        <end position="109"/>
    </location>
</feature>
<gene>
    <name evidence="2" type="ORF">DAEQUDRAFT_765571</name>
</gene>
<reference evidence="2 3" key="1">
    <citation type="journal article" date="2016" name="Mol. Biol. Evol.">
        <title>Comparative Genomics of Early-Diverging Mushroom-Forming Fungi Provides Insights into the Origins of Lignocellulose Decay Capabilities.</title>
        <authorList>
            <person name="Nagy L.G."/>
            <person name="Riley R."/>
            <person name="Tritt A."/>
            <person name="Adam C."/>
            <person name="Daum C."/>
            <person name="Floudas D."/>
            <person name="Sun H."/>
            <person name="Yadav J.S."/>
            <person name="Pangilinan J."/>
            <person name="Larsson K.H."/>
            <person name="Matsuura K."/>
            <person name="Barry K."/>
            <person name="Labutti K."/>
            <person name="Kuo R."/>
            <person name="Ohm R.A."/>
            <person name="Bhattacharya S.S."/>
            <person name="Shirouzu T."/>
            <person name="Yoshinaga Y."/>
            <person name="Martin F.M."/>
            <person name="Grigoriev I.V."/>
            <person name="Hibbett D.S."/>
        </authorList>
    </citation>
    <scope>NUCLEOTIDE SEQUENCE [LARGE SCALE GENOMIC DNA]</scope>
    <source>
        <strain evidence="2 3">L-15889</strain>
    </source>
</reference>
<dbReference type="EMBL" id="KV429059">
    <property type="protein sequence ID" value="KZT69249.1"/>
    <property type="molecule type" value="Genomic_DNA"/>
</dbReference>
<feature type="compositionally biased region" description="Low complexity" evidence="1">
    <location>
        <begin position="43"/>
        <end position="52"/>
    </location>
</feature>
<evidence type="ECO:0000256" key="1">
    <source>
        <dbReference type="SAM" id="MobiDB-lite"/>
    </source>
</evidence>
<dbReference type="AlphaFoldDB" id="A0A165QBN9"/>
<name>A0A165QBN9_9APHY</name>